<evidence type="ECO:0000256" key="6">
    <source>
        <dbReference type="ARBA" id="ARBA00022837"/>
    </source>
</evidence>
<keyword evidence="4" id="KW-0677">Repeat</keyword>
<dbReference type="Pfam" id="PF00150">
    <property type="entry name" value="Cellulase"/>
    <property type="match status" value="1"/>
</dbReference>
<evidence type="ECO:0000256" key="5">
    <source>
        <dbReference type="ARBA" id="ARBA00022801"/>
    </source>
</evidence>
<evidence type="ECO:0000256" key="4">
    <source>
        <dbReference type="ARBA" id="ARBA00022737"/>
    </source>
</evidence>
<dbReference type="Gene3D" id="3.20.20.80">
    <property type="entry name" value="Glycosidases"/>
    <property type="match status" value="1"/>
</dbReference>
<proteinExistence type="predicted"/>
<dbReference type="Gene3D" id="2.60.40.2030">
    <property type="match status" value="1"/>
</dbReference>
<accession>A0ABR7RJU0</accession>
<evidence type="ECO:0000256" key="2">
    <source>
        <dbReference type="ARBA" id="ARBA00012601"/>
    </source>
</evidence>
<feature type="domain" description="CBM2" evidence="11">
    <location>
        <begin position="1"/>
        <end position="106"/>
    </location>
</feature>
<dbReference type="InterPro" id="IPR017853">
    <property type="entry name" value="GH"/>
</dbReference>
<comment type="caution">
    <text evidence="12">The sequence shown here is derived from an EMBL/GenBank/DDBJ whole genome shotgun (WGS) entry which is preliminary data.</text>
</comment>
<dbReference type="RefSeq" id="WP_187783976.1">
    <property type="nucleotide sequence ID" value="NZ_JACTVA010000010.1"/>
</dbReference>
<dbReference type="InterPro" id="IPR001547">
    <property type="entry name" value="Glyco_hydro_5"/>
</dbReference>
<dbReference type="SMART" id="SM00637">
    <property type="entry name" value="CBD_II"/>
    <property type="match status" value="1"/>
</dbReference>
<evidence type="ECO:0000256" key="10">
    <source>
        <dbReference type="ARBA" id="ARBA00023326"/>
    </source>
</evidence>
<dbReference type="InterPro" id="IPR003644">
    <property type="entry name" value="Calx_beta"/>
</dbReference>
<keyword evidence="10" id="KW-0624">Polysaccharide degradation</keyword>
<dbReference type="EC" id="3.2.1.4" evidence="2"/>
<dbReference type="Proteomes" id="UP000626026">
    <property type="component" value="Unassembled WGS sequence"/>
</dbReference>
<evidence type="ECO:0000259" key="11">
    <source>
        <dbReference type="PROSITE" id="PS51173"/>
    </source>
</evidence>
<dbReference type="InterPro" id="IPR038081">
    <property type="entry name" value="CalX-like_sf"/>
</dbReference>
<organism evidence="12 13">
    <name type="scientific">Teichococcus aerophilus</name>
    <dbReference type="NCBI Taxonomy" id="1224513"/>
    <lineage>
        <taxon>Bacteria</taxon>
        <taxon>Pseudomonadati</taxon>
        <taxon>Pseudomonadota</taxon>
        <taxon>Alphaproteobacteria</taxon>
        <taxon>Acetobacterales</taxon>
        <taxon>Roseomonadaceae</taxon>
        <taxon>Roseomonas</taxon>
    </lineage>
</organism>
<dbReference type="Gene3D" id="2.60.40.290">
    <property type="match status" value="1"/>
</dbReference>
<dbReference type="SMART" id="SM00237">
    <property type="entry name" value="Calx_beta"/>
    <property type="match status" value="1"/>
</dbReference>
<dbReference type="SUPFAM" id="SSF51445">
    <property type="entry name" value="(Trans)glycosidases"/>
    <property type="match status" value="1"/>
</dbReference>
<dbReference type="InterPro" id="IPR001919">
    <property type="entry name" value="CBD2"/>
</dbReference>
<evidence type="ECO:0000313" key="13">
    <source>
        <dbReference type="Proteomes" id="UP000626026"/>
    </source>
</evidence>
<keyword evidence="13" id="KW-1185">Reference proteome</keyword>
<evidence type="ECO:0000313" key="12">
    <source>
        <dbReference type="EMBL" id="MBC9206807.1"/>
    </source>
</evidence>
<keyword evidence="5" id="KW-0378">Hydrolase</keyword>
<dbReference type="PANTHER" id="PTHR35923">
    <property type="entry name" value="MAJOR EXTRACELLULAR ENDOGLUCANASE"/>
    <property type="match status" value="1"/>
</dbReference>
<dbReference type="InterPro" id="IPR012291">
    <property type="entry name" value="CBM2_carb-bd_dom_sf"/>
</dbReference>
<keyword evidence="7" id="KW-0136">Cellulose degradation</keyword>
<dbReference type="EMBL" id="JACTVA010000010">
    <property type="protein sequence ID" value="MBC9206807.1"/>
    <property type="molecule type" value="Genomic_DNA"/>
</dbReference>
<evidence type="ECO:0000256" key="9">
    <source>
        <dbReference type="ARBA" id="ARBA00023295"/>
    </source>
</evidence>
<keyword evidence="3" id="KW-0732">Signal</keyword>
<dbReference type="InterPro" id="IPR008965">
    <property type="entry name" value="CBM2/CBM3_carb-bd_dom_sf"/>
</dbReference>
<evidence type="ECO:0000256" key="8">
    <source>
        <dbReference type="ARBA" id="ARBA00023277"/>
    </source>
</evidence>
<dbReference type="InterPro" id="IPR025282">
    <property type="entry name" value="DUF4214"/>
</dbReference>
<gene>
    <name evidence="12" type="ORF">IBL26_08160</name>
</gene>
<evidence type="ECO:0000256" key="1">
    <source>
        <dbReference type="ARBA" id="ARBA00000966"/>
    </source>
</evidence>
<keyword evidence="8" id="KW-0119">Carbohydrate metabolism</keyword>
<name>A0ABR7RJU0_9PROT</name>
<evidence type="ECO:0000256" key="7">
    <source>
        <dbReference type="ARBA" id="ARBA00023001"/>
    </source>
</evidence>
<comment type="catalytic activity">
    <reaction evidence="1">
        <text>Endohydrolysis of (1-&gt;4)-beta-D-glucosidic linkages in cellulose, lichenin and cereal beta-D-glucans.</text>
        <dbReference type="EC" id="3.2.1.4"/>
    </reaction>
</comment>
<sequence length="941" mass="97984">MAPFVQFRVTADWGDGFNGEITLFAGDDPLRNWSLGFLAPFTIDAMWTSGSITSVQDGLITVSGAEWNANVAAGKSATFGFTAARGDSGTDMPTAFLLDGAPVAAPSLSVGDVTVSEALHSLTFTVTLSSASSLPVSVDWGTADGSATAGADYVGGGGKLVFAPGQTSQTVTIGLLPDAVHEGRETFALNLSNVSGASINDGHAVATILDDDDAPNNGAVGAISTQGNQFVDANGDNVRIGAINWYGMETTRFAPDGLDQRNWMDMMDQMVGLGFNAIRLPFSSQALAGHDLPTNINYQLNPDLVGLTASGIMDKIVGYAGEIGMRVLLDRHRGEAGDGPNDNGLWYDATYTEQAWIDDWTMLATRYAGNPTVLGADLSNEPHAGTWGDGSATDWRAAAERAGNAILAANPDWLIVVEGTGWYDGEGYWWGGNLMGATEHPVRLNVPNRLVYSAHDYPPSLFPQSFFNDPNFPNNMPALFEKMWGHVFTSGTAPVLLGEFGSGMTDAKDVAWMQQLVAYLNGDFNVDGTNDLAPGKEGISWGYWAWNTNEGASTGILDTDWRTPVESKMDALQTLLAQRFPSYVAGEPTEVMGHAPAPAVDTAPALKVEAGESVAELPATPAAGLTEMVPGPAGTHEVLLQGNAAGAISLGVALGDVSLTRAADGHVSGMLWNDAAGAHAARFLNAGHVDFLDGGITFHAGSSVAAVEGLYHALLGRDGDVVGRSFWTAAVEDGFSLRDVADSMLASAEAHGASGAHSNDAFLGRLYESVLFRAADAGGLAFWRDALAHGESRADVAASFVASAEARQDPGGVAAAGLLTVDPDAAWIGFSFAALHGRQVAAGELASLLGQADAVGRSGLLASIMQGSEYASFLGAKDAAGFIQGLYEGVLHRPADAGGQAFFTAALASGTTRQDVAASFLASQEAQPYYHAYAGHGVDLL</sequence>
<dbReference type="Pfam" id="PF03160">
    <property type="entry name" value="Calx-beta"/>
    <property type="match status" value="1"/>
</dbReference>
<evidence type="ECO:0000256" key="3">
    <source>
        <dbReference type="ARBA" id="ARBA00022729"/>
    </source>
</evidence>
<dbReference type="PROSITE" id="PS51173">
    <property type="entry name" value="CBM2"/>
    <property type="match status" value="1"/>
</dbReference>
<dbReference type="PANTHER" id="PTHR35923:SF2">
    <property type="entry name" value="ENDOGLUCANASE"/>
    <property type="match status" value="1"/>
</dbReference>
<dbReference type="SUPFAM" id="SSF49384">
    <property type="entry name" value="Carbohydrate-binding domain"/>
    <property type="match status" value="1"/>
</dbReference>
<keyword evidence="9" id="KW-0326">Glycosidase</keyword>
<reference evidence="12 13" key="1">
    <citation type="journal article" date="2013" name="Int. J. Syst. Evol. Microbiol.">
        <title>Roseomonas aerophila sp. nov., isolated from air.</title>
        <authorList>
            <person name="Kim S.J."/>
            <person name="Weon H.Y."/>
            <person name="Ahn J.H."/>
            <person name="Hong S.B."/>
            <person name="Seok S.J."/>
            <person name="Whang K.S."/>
            <person name="Kwon S.W."/>
        </authorList>
    </citation>
    <scope>NUCLEOTIDE SEQUENCE [LARGE SCALE GENOMIC DNA]</scope>
    <source>
        <strain evidence="12 13">NBRC 108923</strain>
    </source>
</reference>
<dbReference type="Pfam" id="PF00553">
    <property type="entry name" value="CBM_2"/>
    <property type="match status" value="1"/>
</dbReference>
<protein>
    <recommendedName>
        <fullName evidence="2">cellulase</fullName>
        <ecNumber evidence="2">3.2.1.4</ecNumber>
    </recommendedName>
</protein>
<dbReference type="PROSITE" id="PS00561">
    <property type="entry name" value="CBM2_A"/>
    <property type="match status" value="1"/>
</dbReference>
<dbReference type="InterPro" id="IPR018366">
    <property type="entry name" value="CBM2_CS"/>
</dbReference>
<keyword evidence="6" id="KW-0106">Calcium</keyword>
<dbReference type="SUPFAM" id="SSF141072">
    <property type="entry name" value="CalX-like"/>
    <property type="match status" value="1"/>
</dbReference>
<dbReference type="Pfam" id="PF13946">
    <property type="entry name" value="DUF4214"/>
    <property type="match status" value="2"/>
</dbReference>